<reference evidence="2" key="1">
    <citation type="journal article" date="2006" name="PLoS Biol.">
        <title>Macronuclear genome sequence of the ciliate Tetrahymena thermophila, a model eukaryote.</title>
        <authorList>
            <person name="Eisen J.A."/>
            <person name="Coyne R.S."/>
            <person name="Wu M."/>
            <person name="Wu D."/>
            <person name="Thiagarajan M."/>
            <person name="Wortman J.R."/>
            <person name="Badger J.H."/>
            <person name="Ren Q."/>
            <person name="Amedeo P."/>
            <person name="Jones K.M."/>
            <person name="Tallon L.J."/>
            <person name="Delcher A.L."/>
            <person name="Salzberg S.L."/>
            <person name="Silva J.C."/>
            <person name="Haas B.J."/>
            <person name="Majoros W.H."/>
            <person name="Farzad M."/>
            <person name="Carlton J.M."/>
            <person name="Smith R.K. Jr."/>
            <person name="Garg J."/>
            <person name="Pearlman R.E."/>
            <person name="Karrer K.M."/>
            <person name="Sun L."/>
            <person name="Manning G."/>
            <person name="Elde N.C."/>
            <person name="Turkewitz A.P."/>
            <person name="Asai D.J."/>
            <person name="Wilkes D.E."/>
            <person name="Wang Y."/>
            <person name="Cai H."/>
            <person name="Collins K."/>
            <person name="Stewart B.A."/>
            <person name="Lee S.R."/>
            <person name="Wilamowska K."/>
            <person name="Weinberg Z."/>
            <person name="Ruzzo W.L."/>
            <person name="Wloga D."/>
            <person name="Gaertig J."/>
            <person name="Frankel J."/>
            <person name="Tsao C.-C."/>
            <person name="Gorovsky M.A."/>
            <person name="Keeling P.J."/>
            <person name="Waller R.F."/>
            <person name="Patron N.J."/>
            <person name="Cherry J.M."/>
            <person name="Stover N.A."/>
            <person name="Krieger C.J."/>
            <person name="del Toro C."/>
            <person name="Ryder H.F."/>
            <person name="Williamson S.C."/>
            <person name="Barbeau R.A."/>
            <person name="Hamilton E.P."/>
            <person name="Orias E."/>
        </authorList>
    </citation>
    <scope>NUCLEOTIDE SEQUENCE [LARGE SCALE GENOMIC DNA]</scope>
    <source>
        <strain evidence="2">SB210</strain>
    </source>
</reference>
<proteinExistence type="predicted"/>
<organism evidence="1 2">
    <name type="scientific">Tetrahymena thermophila (strain SB210)</name>
    <dbReference type="NCBI Taxonomy" id="312017"/>
    <lineage>
        <taxon>Eukaryota</taxon>
        <taxon>Sar</taxon>
        <taxon>Alveolata</taxon>
        <taxon>Ciliophora</taxon>
        <taxon>Intramacronucleata</taxon>
        <taxon>Oligohymenophorea</taxon>
        <taxon>Hymenostomatida</taxon>
        <taxon>Tetrahymenina</taxon>
        <taxon>Tetrahymenidae</taxon>
        <taxon>Tetrahymena</taxon>
    </lineage>
</organism>
<keyword evidence="2" id="KW-1185">Reference proteome</keyword>
<name>Q22VE3_TETTS</name>
<evidence type="ECO:0000313" key="2">
    <source>
        <dbReference type="Proteomes" id="UP000009168"/>
    </source>
</evidence>
<dbReference type="GO" id="GO:0003676">
    <property type="term" value="F:nucleic acid binding"/>
    <property type="evidence" value="ECO:0007669"/>
    <property type="project" value="InterPro"/>
</dbReference>
<dbReference type="KEGG" id="tet:TTHERM_01021890"/>
<protein>
    <submittedName>
        <fullName evidence="1">Uncharacterized protein</fullName>
    </submittedName>
</protein>
<accession>Q22VE3</accession>
<dbReference type="InParanoid" id="Q22VE3"/>
<dbReference type="AlphaFoldDB" id="Q22VE3"/>
<sequence>MNPIENVWVWVKNQLEIYSQEQILRLKLAMKTSLNCFFLRVCTNLIRHMYLNYQNRINELIKNARNSTKY</sequence>
<dbReference type="GeneID" id="7827892"/>
<dbReference type="Proteomes" id="UP000009168">
    <property type="component" value="Unassembled WGS sequence"/>
</dbReference>
<dbReference type="Gene3D" id="3.30.420.10">
    <property type="entry name" value="Ribonuclease H-like superfamily/Ribonuclease H"/>
    <property type="match status" value="1"/>
</dbReference>
<dbReference type="EMBL" id="GG662822">
    <property type="protein sequence ID" value="EAR89222.2"/>
    <property type="molecule type" value="Genomic_DNA"/>
</dbReference>
<gene>
    <name evidence="1" type="ORF">TTHERM_01021890</name>
</gene>
<dbReference type="InterPro" id="IPR036397">
    <property type="entry name" value="RNaseH_sf"/>
</dbReference>
<dbReference type="HOGENOM" id="CLU_1819726_0_0_1"/>
<evidence type="ECO:0000313" key="1">
    <source>
        <dbReference type="EMBL" id="EAR89222.2"/>
    </source>
</evidence>
<dbReference type="RefSeq" id="XP_001009467.2">
    <property type="nucleotide sequence ID" value="XM_001009467.2"/>
</dbReference>